<dbReference type="InterPro" id="IPR050491">
    <property type="entry name" value="AmpC-like"/>
</dbReference>
<evidence type="ECO:0000313" key="5">
    <source>
        <dbReference type="EMBL" id="CAG8983663.1"/>
    </source>
</evidence>
<feature type="chain" id="PRO_5040464660" description="Beta-lactamase-related domain-containing protein" evidence="3">
    <location>
        <begin position="28"/>
        <end position="562"/>
    </location>
</feature>
<dbReference type="SUPFAM" id="SSF56601">
    <property type="entry name" value="beta-lactamase/transpeptidase-like"/>
    <property type="match status" value="1"/>
</dbReference>
<dbReference type="OrthoDB" id="5946976at2759"/>
<sequence length="562" mass="62042">MFPHLTSSISTFAILGLSLVLLAAVQQERLGDGRLEDGKEGANSNSNSNPFDEGFKKLAERELERWRVPGVAVAVVDEGKVWAEGYGIAKFPDTPVTPKTLFFCASTTKAFTAAALALLISSGNHSSLVSGWRTPVSEIIRGDFVMKDPYLTQKITIEDILSHRTGLPSHDMSYGGKDGEGRPYAIGDVVRGLRDLDLTGGLRERFQYCNIMYIVASYVIETITGMWLGDFLRERIWEPLGMESTYFSVKDALAAPEPLAQGYIYYEDKFQEVPIMDFAVVSGAGSIISNLLDYAKWLKALLSHSGPLSKEDITALLTPRSFYPPTYDPDPFTGSSTYALGWKVGVYQGYEFFSHAGGMEAFGAEVIFFPALNYGVVGFGNTGGTSNAVEQVLQWQLIDDKLGIPAEKRIDWNKLNTAFHHSLQKSLQNATRTLYPHIPTPPLPLSRPLESYTGTYTHPTYHNLTLSLCPPHYSPFIPQKLCAKRANATWKLKMDFVHVSGEFFVVDADFLVAPGGVTKQIVPAEFRPLGVTQERRAMVSRASNNSVYIQTGIPSVALIWAF</sequence>
<proteinExistence type="inferred from homology"/>
<feature type="region of interest" description="Disordered" evidence="2">
    <location>
        <begin position="33"/>
        <end position="52"/>
    </location>
</feature>
<dbReference type="Proteomes" id="UP000701801">
    <property type="component" value="Unassembled WGS sequence"/>
</dbReference>
<dbReference type="Pfam" id="PF00144">
    <property type="entry name" value="Beta-lactamase"/>
    <property type="match status" value="1"/>
</dbReference>
<evidence type="ECO:0000259" key="4">
    <source>
        <dbReference type="Pfam" id="PF00144"/>
    </source>
</evidence>
<dbReference type="AlphaFoldDB" id="A0A9N9LZ16"/>
<reference evidence="5" key="1">
    <citation type="submission" date="2021-07" db="EMBL/GenBank/DDBJ databases">
        <authorList>
            <person name="Durling M."/>
        </authorList>
    </citation>
    <scope>NUCLEOTIDE SEQUENCE</scope>
</reference>
<dbReference type="PANTHER" id="PTHR46825:SF9">
    <property type="entry name" value="BETA-LACTAMASE-RELATED DOMAIN-CONTAINING PROTEIN"/>
    <property type="match status" value="1"/>
</dbReference>
<feature type="domain" description="Beta-lactamase-related" evidence="4">
    <location>
        <begin position="57"/>
        <end position="385"/>
    </location>
</feature>
<evidence type="ECO:0000313" key="6">
    <source>
        <dbReference type="Proteomes" id="UP000701801"/>
    </source>
</evidence>
<accession>A0A9N9LZ16</accession>
<keyword evidence="6" id="KW-1185">Reference proteome</keyword>
<protein>
    <recommendedName>
        <fullName evidence="4">Beta-lactamase-related domain-containing protein</fullName>
    </recommendedName>
</protein>
<evidence type="ECO:0000256" key="2">
    <source>
        <dbReference type="SAM" id="MobiDB-lite"/>
    </source>
</evidence>
<dbReference type="InterPro" id="IPR012338">
    <property type="entry name" value="Beta-lactam/transpept-like"/>
</dbReference>
<dbReference type="PANTHER" id="PTHR46825">
    <property type="entry name" value="D-ALANYL-D-ALANINE-CARBOXYPEPTIDASE/ENDOPEPTIDASE AMPH"/>
    <property type="match status" value="1"/>
</dbReference>
<name>A0A9N9LZ16_9HELO</name>
<dbReference type="Gene3D" id="3.40.710.10">
    <property type="entry name" value="DD-peptidase/beta-lactamase superfamily"/>
    <property type="match status" value="1"/>
</dbReference>
<gene>
    <name evidence="5" type="ORF">HYALB_00004094</name>
</gene>
<feature type="signal peptide" evidence="3">
    <location>
        <begin position="1"/>
        <end position="27"/>
    </location>
</feature>
<dbReference type="EMBL" id="CAJVRM010000733">
    <property type="protein sequence ID" value="CAG8983663.1"/>
    <property type="molecule type" value="Genomic_DNA"/>
</dbReference>
<dbReference type="InterPro" id="IPR001466">
    <property type="entry name" value="Beta-lactam-related"/>
</dbReference>
<evidence type="ECO:0000256" key="1">
    <source>
        <dbReference type="ARBA" id="ARBA00038215"/>
    </source>
</evidence>
<keyword evidence="3" id="KW-0732">Signal</keyword>
<evidence type="ECO:0000256" key="3">
    <source>
        <dbReference type="SAM" id="SignalP"/>
    </source>
</evidence>
<comment type="similarity">
    <text evidence="1">Belongs to the peptidase S12 family.</text>
</comment>
<organism evidence="5 6">
    <name type="scientific">Hymenoscyphus albidus</name>
    <dbReference type="NCBI Taxonomy" id="595503"/>
    <lineage>
        <taxon>Eukaryota</taxon>
        <taxon>Fungi</taxon>
        <taxon>Dikarya</taxon>
        <taxon>Ascomycota</taxon>
        <taxon>Pezizomycotina</taxon>
        <taxon>Leotiomycetes</taxon>
        <taxon>Helotiales</taxon>
        <taxon>Helotiaceae</taxon>
        <taxon>Hymenoscyphus</taxon>
    </lineage>
</organism>
<comment type="caution">
    <text evidence="5">The sequence shown here is derived from an EMBL/GenBank/DDBJ whole genome shotgun (WGS) entry which is preliminary data.</text>
</comment>